<evidence type="ECO:0000313" key="6">
    <source>
        <dbReference type="Proteomes" id="UP000055035"/>
    </source>
</evidence>
<gene>
    <name evidence="5" type="ORF">Ljor_2658</name>
</gene>
<reference evidence="5 6" key="1">
    <citation type="submission" date="2015-11" db="EMBL/GenBank/DDBJ databases">
        <title>Genomic analysis of 38 Legionella species identifies large and diverse effector repertoires.</title>
        <authorList>
            <person name="Burstein D."/>
            <person name="Amaro F."/>
            <person name="Zusman T."/>
            <person name="Lifshitz Z."/>
            <person name="Cohen O."/>
            <person name="Gilbert J.A."/>
            <person name="Pupko T."/>
            <person name="Shuman H.A."/>
            <person name="Segal G."/>
        </authorList>
    </citation>
    <scope>NUCLEOTIDE SEQUENCE [LARGE SCALE GENOMIC DNA]</scope>
    <source>
        <strain evidence="5 6">BL-540</strain>
    </source>
</reference>
<feature type="domain" description="Stealth protein CR2 conserved region 2" evidence="4">
    <location>
        <begin position="45"/>
        <end position="154"/>
    </location>
</feature>
<dbReference type="PANTHER" id="PTHR24045:SF0">
    <property type="entry name" value="N-ACETYLGLUCOSAMINE-1-PHOSPHOTRANSFERASE SUBUNITS ALPHA_BETA"/>
    <property type="match status" value="1"/>
</dbReference>
<dbReference type="Proteomes" id="UP000055035">
    <property type="component" value="Unassembled WGS sequence"/>
</dbReference>
<evidence type="ECO:0000256" key="2">
    <source>
        <dbReference type="ARBA" id="ARBA00022679"/>
    </source>
</evidence>
<protein>
    <submittedName>
        <fullName evidence="5">Capsular polysaccharide phosphotransferase cps12A</fullName>
        <ecNumber evidence="5">2.7.-.-</ecNumber>
    </submittedName>
</protein>
<comment type="similarity">
    <text evidence="1">Belongs to the stealth family.</text>
</comment>
<evidence type="ECO:0000313" key="5">
    <source>
        <dbReference type="EMBL" id="KTD18352.1"/>
    </source>
</evidence>
<evidence type="ECO:0000256" key="3">
    <source>
        <dbReference type="ARBA" id="ARBA00023169"/>
    </source>
</evidence>
<dbReference type="OrthoDB" id="9776077at2"/>
<evidence type="ECO:0000256" key="1">
    <source>
        <dbReference type="ARBA" id="ARBA00007583"/>
    </source>
</evidence>
<dbReference type="InterPro" id="IPR021520">
    <property type="entry name" value="Stealth_CR2"/>
</dbReference>
<dbReference type="GO" id="GO:0016772">
    <property type="term" value="F:transferase activity, transferring phosphorus-containing groups"/>
    <property type="evidence" value="ECO:0007669"/>
    <property type="project" value="InterPro"/>
</dbReference>
<dbReference type="AlphaFoldDB" id="A0A0W0VE15"/>
<evidence type="ECO:0000259" key="4">
    <source>
        <dbReference type="Pfam" id="PF11380"/>
    </source>
</evidence>
<proteinExistence type="inferred from homology"/>
<sequence>MVNQEAIDAVITWVDGHDEQHRQKVEHFLNLTGLSRNDEAALPTRFNQQGEIDYCLRSLLFFAPWLRTIHIVTDSQTPSIYKQVSGTCLAKKIKIIDHQEIFPDDEKYLPTFNSLSIESVLWRIPNLTNSFIYLNDDCSLIRPINKSDFFRENRVVLRGEWKIQTERKWRSRIKNCLPILSCAEKLNEHRRLQENSAKMAGFNKRFFHLPHIPFALKRDVFEQFFLKHPHLLTSNISYKFRNAKQFWPISLLMHLELQNKPIILDKTLKAITVNGACHSLDKIKKRLSQADKKKDVAFICMQSIDVANQEAQKWMFNWLEQRIPSLEFLADHYKSL</sequence>
<accession>A0A0W0VE15</accession>
<organism evidence="5 6">
    <name type="scientific">Legionella jordanis</name>
    <dbReference type="NCBI Taxonomy" id="456"/>
    <lineage>
        <taxon>Bacteria</taxon>
        <taxon>Pseudomonadati</taxon>
        <taxon>Pseudomonadota</taxon>
        <taxon>Gammaproteobacteria</taxon>
        <taxon>Legionellales</taxon>
        <taxon>Legionellaceae</taxon>
        <taxon>Legionella</taxon>
    </lineage>
</organism>
<dbReference type="STRING" id="456.Ljor_2658"/>
<keyword evidence="3" id="KW-0270">Exopolysaccharide synthesis</keyword>
<dbReference type="InterPro" id="IPR047141">
    <property type="entry name" value="Stealth"/>
</dbReference>
<dbReference type="EC" id="2.7.-.-" evidence="5"/>
<dbReference type="GO" id="GO:0000271">
    <property type="term" value="P:polysaccharide biosynthetic process"/>
    <property type="evidence" value="ECO:0007669"/>
    <property type="project" value="UniProtKB-KW"/>
</dbReference>
<keyword evidence="6" id="KW-1185">Reference proteome</keyword>
<dbReference type="EMBL" id="LNYJ01000011">
    <property type="protein sequence ID" value="KTD18352.1"/>
    <property type="molecule type" value="Genomic_DNA"/>
</dbReference>
<dbReference type="PATRIC" id="fig|456.5.peg.2850"/>
<name>A0A0W0VE15_9GAMM</name>
<comment type="caution">
    <text evidence="5">The sequence shown here is derived from an EMBL/GenBank/DDBJ whole genome shotgun (WGS) entry which is preliminary data.</text>
</comment>
<dbReference type="Pfam" id="PF11380">
    <property type="entry name" value="Stealth_CR2"/>
    <property type="match status" value="1"/>
</dbReference>
<dbReference type="PANTHER" id="PTHR24045">
    <property type="match status" value="1"/>
</dbReference>
<keyword evidence="2 5" id="KW-0808">Transferase</keyword>